<comment type="caution">
    <text evidence="1">The sequence shown here is derived from an EMBL/GenBank/DDBJ whole genome shotgun (WGS) entry which is preliminary data.</text>
</comment>
<keyword evidence="2" id="KW-1185">Reference proteome</keyword>
<name>A0A0V1GS35_9BILA</name>
<dbReference type="AlphaFoldDB" id="A0A0V1GS35"/>
<dbReference type="EMBL" id="JYDP01000360">
    <property type="protein sequence ID" value="KRZ00976.1"/>
    <property type="molecule type" value="Genomic_DNA"/>
</dbReference>
<dbReference type="Proteomes" id="UP000055024">
    <property type="component" value="Unassembled WGS sequence"/>
</dbReference>
<protein>
    <submittedName>
        <fullName evidence="1">Uncharacterized protein</fullName>
    </submittedName>
</protein>
<proteinExistence type="predicted"/>
<accession>A0A0V1GS35</accession>
<evidence type="ECO:0000313" key="2">
    <source>
        <dbReference type="Proteomes" id="UP000055024"/>
    </source>
</evidence>
<evidence type="ECO:0000313" key="1">
    <source>
        <dbReference type="EMBL" id="KRZ00976.1"/>
    </source>
</evidence>
<organism evidence="1 2">
    <name type="scientific">Trichinella zimbabwensis</name>
    <dbReference type="NCBI Taxonomy" id="268475"/>
    <lineage>
        <taxon>Eukaryota</taxon>
        <taxon>Metazoa</taxon>
        <taxon>Ecdysozoa</taxon>
        <taxon>Nematoda</taxon>
        <taxon>Enoplea</taxon>
        <taxon>Dorylaimia</taxon>
        <taxon>Trichinellida</taxon>
        <taxon>Trichinellidae</taxon>
        <taxon>Trichinella</taxon>
    </lineage>
</organism>
<gene>
    <name evidence="1" type="ORF">T11_7134</name>
</gene>
<feature type="non-terminal residue" evidence="1">
    <location>
        <position position="101"/>
    </location>
</feature>
<sequence>MKWRSLGQYFIVLGNPIFLHFPHILINLSEFVSKLSSNGNESFKTFGNSVLIFTYKFKNANGMFQRNSNNLFIVLLITEYNIMQDIDNRSPPLDANRIFIF</sequence>
<reference evidence="1 2" key="1">
    <citation type="submission" date="2015-01" db="EMBL/GenBank/DDBJ databases">
        <title>Evolution of Trichinella species and genotypes.</title>
        <authorList>
            <person name="Korhonen P.K."/>
            <person name="Edoardo P."/>
            <person name="Giuseppe L.R."/>
            <person name="Gasser R.B."/>
        </authorList>
    </citation>
    <scope>NUCLEOTIDE SEQUENCE [LARGE SCALE GENOMIC DNA]</scope>
    <source>
        <strain evidence="1">ISS1029</strain>
    </source>
</reference>